<sequence length="164" mass="16864">MTVTVRPVTSADAPALADLLNAVIRAGGTTALQAEFAPEALDAAYLTGPKVHCCHVAVDEGGELAGFQTLGRYPGLPEDIGDIGTFVRVDGKQRGVGSALFPVTVARARALGHSAINATIRADNAGGLAFYSKQGFIDHGVSSGVPLADGTPVDRVHKRFALGE</sequence>
<dbReference type="EMBL" id="JBHLTL010000006">
    <property type="protein sequence ID" value="MFC0589857.1"/>
    <property type="molecule type" value="Genomic_DNA"/>
</dbReference>
<evidence type="ECO:0000259" key="3">
    <source>
        <dbReference type="PROSITE" id="PS51186"/>
    </source>
</evidence>
<evidence type="ECO:0000256" key="1">
    <source>
        <dbReference type="ARBA" id="ARBA00022679"/>
    </source>
</evidence>
<dbReference type="GO" id="GO:0016746">
    <property type="term" value="F:acyltransferase activity"/>
    <property type="evidence" value="ECO:0007669"/>
    <property type="project" value="UniProtKB-KW"/>
</dbReference>
<dbReference type="InterPro" id="IPR016181">
    <property type="entry name" value="Acyl_CoA_acyltransferase"/>
</dbReference>
<gene>
    <name evidence="4" type="ORF">ACFFF7_10565</name>
</gene>
<dbReference type="InterPro" id="IPR050832">
    <property type="entry name" value="Bact_Acetyltransf"/>
</dbReference>
<dbReference type="RefSeq" id="WP_379481318.1">
    <property type="nucleotide sequence ID" value="NZ_JBHLTL010000006.1"/>
</dbReference>
<accession>A0ABV6PKE5</accession>
<dbReference type="SUPFAM" id="SSF55729">
    <property type="entry name" value="Acyl-CoA N-acyltransferases (Nat)"/>
    <property type="match status" value="1"/>
</dbReference>
<reference evidence="4 5" key="1">
    <citation type="submission" date="2024-09" db="EMBL/GenBank/DDBJ databases">
        <authorList>
            <person name="Sun Q."/>
            <person name="Mori K."/>
        </authorList>
    </citation>
    <scope>NUCLEOTIDE SEQUENCE [LARGE SCALE GENOMIC DNA]</scope>
    <source>
        <strain evidence="4 5">NCAIM B.02537</strain>
    </source>
</reference>
<protein>
    <submittedName>
        <fullName evidence="4">GNAT family N-acetyltransferase</fullName>
        <ecNumber evidence="4">2.3.-.-</ecNumber>
    </submittedName>
</protein>
<evidence type="ECO:0000313" key="4">
    <source>
        <dbReference type="EMBL" id="MFC0589857.1"/>
    </source>
</evidence>
<dbReference type="PROSITE" id="PS51186">
    <property type="entry name" value="GNAT"/>
    <property type="match status" value="1"/>
</dbReference>
<keyword evidence="5" id="KW-1185">Reference proteome</keyword>
<name>A0ABV6PKE5_9SPHN</name>
<proteinExistence type="predicted"/>
<feature type="domain" description="N-acetyltransferase" evidence="3">
    <location>
        <begin position="3"/>
        <end position="154"/>
    </location>
</feature>
<dbReference type="Gene3D" id="3.40.630.30">
    <property type="match status" value="1"/>
</dbReference>
<dbReference type="Pfam" id="PF00583">
    <property type="entry name" value="Acetyltransf_1"/>
    <property type="match status" value="1"/>
</dbReference>
<keyword evidence="2 4" id="KW-0012">Acyltransferase</keyword>
<evidence type="ECO:0000256" key="2">
    <source>
        <dbReference type="ARBA" id="ARBA00023315"/>
    </source>
</evidence>
<evidence type="ECO:0000313" key="5">
    <source>
        <dbReference type="Proteomes" id="UP001589943"/>
    </source>
</evidence>
<organism evidence="4 5">
    <name type="scientific">Novosphingobium aquiterrae</name>
    <dbReference type="NCBI Taxonomy" id="624388"/>
    <lineage>
        <taxon>Bacteria</taxon>
        <taxon>Pseudomonadati</taxon>
        <taxon>Pseudomonadota</taxon>
        <taxon>Alphaproteobacteria</taxon>
        <taxon>Sphingomonadales</taxon>
        <taxon>Sphingomonadaceae</taxon>
        <taxon>Novosphingobium</taxon>
    </lineage>
</organism>
<dbReference type="PANTHER" id="PTHR43877:SF1">
    <property type="entry name" value="ACETYLTRANSFERASE"/>
    <property type="match status" value="1"/>
</dbReference>
<dbReference type="EC" id="2.3.-.-" evidence="4"/>
<dbReference type="PANTHER" id="PTHR43877">
    <property type="entry name" value="AMINOALKYLPHOSPHONATE N-ACETYLTRANSFERASE-RELATED-RELATED"/>
    <property type="match status" value="1"/>
</dbReference>
<dbReference type="InterPro" id="IPR000182">
    <property type="entry name" value="GNAT_dom"/>
</dbReference>
<dbReference type="Proteomes" id="UP001589943">
    <property type="component" value="Unassembled WGS sequence"/>
</dbReference>
<keyword evidence="1 4" id="KW-0808">Transferase</keyword>
<comment type="caution">
    <text evidence="4">The sequence shown here is derived from an EMBL/GenBank/DDBJ whole genome shotgun (WGS) entry which is preliminary data.</text>
</comment>